<proteinExistence type="predicted"/>
<organism evidence="1 2">
    <name type="scientific">Nesidiocoris tenuis</name>
    <dbReference type="NCBI Taxonomy" id="355587"/>
    <lineage>
        <taxon>Eukaryota</taxon>
        <taxon>Metazoa</taxon>
        <taxon>Ecdysozoa</taxon>
        <taxon>Arthropoda</taxon>
        <taxon>Hexapoda</taxon>
        <taxon>Insecta</taxon>
        <taxon>Pterygota</taxon>
        <taxon>Neoptera</taxon>
        <taxon>Paraneoptera</taxon>
        <taxon>Hemiptera</taxon>
        <taxon>Heteroptera</taxon>
        <taxon>Panheteroptera</taxon>
        <taxon>Cimicomorpha</taxon>
        <taxon>Miridae</taxon>
        <taxon>Dicyphina</taxon>
        <taxon>Nesidiocoris</taxon>
    </lineage>
</organism>
<sequence length="113" mass="12802">MCPRPKRRRRRKGRARRIVTDSRTLGRRRCRLHARLHAHLRIRTNTEADTDPSVGAGILGRRGELCRGSRPLNKAIATVRPAHTVRYPGMQDPGYAGRAARLHIDAAIVNNRL</sequence>
<dbReference type="AlphaFoldDB" id="A0A6H5FVJ2"/>
<dbReference type="Proteomes" id="UP000479000">
    <property type="component" value="Unassembled WGS sequence"/>
</dbReference>
<evidence type="ECO:0000313" key="2">
    <source>
        <dbReference type="Proteomes" id="UP000479000"/>
    </source>
</evidence>
<protein>
    <submittedName>
        <fullName evidence="1">Uncharacterized protein</fullName>
    </submittedName>
</protein>
<gene>
    <name evidence="1" type="ORF">NTEN_LOCUS530</name>
</gene>
<evidence type="ECO:0000313" key="1">
    <source>
        <dbReference type="EMBL" id="CAA9993618.1"/>
    </source>
</evidence>
<dbReference type="EMBL" id="CADCXU010000875">
    <property type="protein sequence ID" value="CAA9993618.1"/>
    <property type="molecule type" value="Genomic_DNA"/>
</dbReference>
<accession>A0A6H5FVJ2</accession>
<reference evidence="1 2" key="1">
    <citation type="submission" date="2020-02" db="EMBL/GenBank/DDBJ databases">
        <authorList>
            <person name="Ferguson B K."/>
        </authorList>
    </citation>
    <scope>NUCLEOTIDE SEQUENCE [LARGE SCALE GENOMIC DNA]</scope>
</reference>
<name>A0A6H5FVJ2_9HEMI</name>
<keyword evidence="2" id="KW-1185">Reference proteome</keyword>